<reference evidence="2 3" key="1">
    <citation type="submission" date="2018-10" db="EMBL/GenBank/DDBJ databases">
        <title>Genome sequence of Verticillium nonalfalfae VnAa140.</title>
        <authorList>
            <person name="Stajich J.E."/>
            <person name="Kasson M.T."/>
        </authorList>
    </citation>
    <scope>NUCLEOTIDE SEQUENCE [LARGE SCALE GENOMIC DNA]</scope>
    <source>
        <strain evidence="2 3">VnAa140</strain>
    </source>
</reference>
<feature type="region of interest" description="Disordered" evidence="1">
    <location>
        <begin position="76"/>
        <end position="165"/>
    </location>
</feature>
<dbReference type="GeneID" id="39609097"/>
<comment type="caution">
    <text evidence="2">The sequence shown here is derived from an EMBL/GenBank/DDBJ whole genome shotgun (WGS) entry which is preliminary data.</text>
</comment>
<organism evidence="2 3">
    <name type="scientific">Verticillium nonalfalfae</name>
    <dbReference type="NCBI Taxonomy" id="1051616"/>
    <lineage>
        <taxon>Eukaryota</taxon>
        <taxon>Fungi</taxon>
        <taxon>Dikarya</taxon>
        <taxon>Ascomycota</taxon>
        <taxon>Pezizomycotina</taxon>
        <taxon>Sordariomycetes</taxon>
        <taxon>Hypocreomycetidae</taxon>
        <taxon>Glomerellales</taxon>
        <taxon>Plectosphaerellaceae</taxon>
        <taxon>Verticillium</taxon>
    </lineage>
</organism>
<sequence>MECSNCKRNFAWHLHGRDGCHYHSGFLQPMASTSDDMMDTEPTMEDFLQSRRWSCCQQAGNNPGCNWGRHQLRQPRSLEPLAGVRTGGNAFHSARGMKRRSSDDSDSDSSSSGSGAESSTGSRNMATGFGVKMRRLDRRDGMGAATLRDGRQEGTLSFFAGAHSG</sequence>
<feature type="compositionally biased region" description="Low complexity" evidence="1">
    <location>
        <begin position="108"/>
        <end position="122"/>
    </location>
</feature>
<name>A0A3M9YBM7_9PEZI</name>
<keyword evidence="3" id="KW-1185">Reference proteome</keyword>
<proteinExistence type="predicted"/>
<accession>A0A3M9YBM7</accession>
<evidence type="ECO:0000256" key="1">
    <source>
        <dbReference type="SAM" id="MobiDB-lite"/>
    </source>
</evidence>
<dbReference type="Proteomes" id="UP000267145">
    <property type="component" value="Unassembled WGS sequence"/>
</dbReference>
<gene>
    <name evidence="2" type="ORF">D7B24_005408</name>
</gene>
<dbReference type="EMBL" id="RBVV01000033">
    <property type="protein sequence ID" value="RNJ57927.1"/>
    <property type="molecule type" value="Genomic_DNA"/>
</dbReference>
<dbReference type="RefSeq" id="XP_028496085.1">
    <property type="nucleotide sequence ID" value="XM_028639564.1"/>
</dbReference>
<protein>
    <submittedName>
        <fullName evidence="2">Uncharacterized protein</fullName>
    </submittedName>
</protein>
<evidence type="ECO:0000313" key="2">
    <source>
        <dbReference type="EMBL" id="RNJ57927.1"/>
    </source>
</evidence>
<evidence type="ECO:0000313" key="3">
    <source>
        <dbReference type="Proteomes" id="UP000267145"/>
    </source>
</evidence>
<dbReference type="AlphaFoldDB" id="A0A3M9YBM7"/>